<accession>A0A0C1ZD08</accession>
<feature type="chain" id="PRO_5002144157" description="DUF3352 domain-containing protein" evidence="2">
    <location>
        <begin position="30"/>
        <end position="562"/>
    </location>
</feature>
<sequence>MKPSQTLRRRISPIALAALLCLSSSCKDAKDTKADDAPKQGEGAPTNVDATEPVTPTPAPQPLPQVAPPTVDSAPIADVGDVVATVQLPTGTNVQDLMPIVEKFAPGMSAMVRMQLPTMLADVAGMSLDGAKLDAPISIVAVEPSLATQPLALLVHTKDLAKLQAAAKGAGLELRERDGLALIGPSAVVAAAETFAFTNLKAAPDHTEIVIYPPQLAASLGPQIEAAMAMMDAQLAGTNPGMQGLMRMYVDALLGVTKQTERFVISVSAGQTSTDLHARAYPLAGSELAAFVAAQTPSNHPLLAKLPSTATQTMVMSGEIHSGPTTASLIGFSVAAMESMYSGAMPAETWTEIMTAWADTLDGQFAMSMTLSLPTGTTQPGMSIQALTGATDADGMRKAWRDMVGALAKGQDGVDMMGMKVAIDYRNDVVEHDGVGVDLYTTNIDVTSLPEDQRAMIEATNSASQSVNFATFDKFGAIATTDEDNKSMRTLIDAARGKGQALEPTPGLASALAISTERGESLFSYFDMTTVAPDPSKMPFRAFVMAFGKQGDALAIRFSLQN</sequence>
<dbReference type="PROSITE" id="PS51257">
    <property type="entry name" value="PROKAR_LIPOPROTEIN"/>
    <property type="match status" value="1"/>
</dbReference>
<dbReference type="Proteomes" id="UP000031599">
    <property type="component" value="Unassembled WGS sequence"/>
</dbReference>
<dbReference type="RefSeq" id="WP_052551363.1">
    <property type="nucleotide sequence ID" value="NZ_JMCC02000050.1"/>
</dbReference>
<keyword evidence="2" id="KW-0732">Signal</keyword>
<feature type="region of interest" description="Disordered" evidence="1">
    <location>
        <begin position="28"/>
        <end position="72"/>
    </location>
</feature>
<comment type="caution">
    <text evidence="3">The sequence shown here is derived from an EMBL/GenBank/DDBJ whole genome shotgun (WGS) entry which is preliminary data.</text>
</comment>
<evidence type="ECO:0000256" key="1">
    <source>
        <dbReference type="SAM" id="MobiDB-lite"/>
    </source>
</evidence>
<organism evidence="3 4">
    <name type="scientific">Enhygromyxa salina</name>
    <dbReference type="NCBI Taxonomy" id="215803"/>
    <lineage>
        <taxon>Bacteria</taxon>
        <taxon>Pseudomonadati</taxon>
        <taxon>Myxococcota</taxon>
        <taxon>Polyangia</taxon>
        <taxon>Nannocystales</taxon>
        <taxon>Nannocystaceae</taxon>
        <taxon>Enhygromyxa</taxon>
    </lineage>
</organism>
<reference evidence="3 4" key="1">
    <citation type="submission" date="2014-12" db="EMBL/GenBank/DDBJ databases">
        <title>Genome assembly of Enhygromyxa salina DSM 15201.</title>
        <authorList>
            <person name="Sharma G."/>
            <person name="Subramanian S."/>
        </authorList>
    </citation>
    <scope>NUCLEOTIDE SEQUENCE [LARGE SCALE GENOMIC DNA]</scope>
    <source>
        <strain evidence="3 4">DSM 15201</strain>
    </source>
</reference>
<proteinExistence type="predicted"/>
<evidence type="ECO:0000256" key="2">
    <source>
        <dbReference type="SAM" id="SignalP"/>
    </source>
</evidence>
<evidence type="ECO:0000313" key="4">
    <source>
        <dbReference type="Proteomes" id="UP000031599"/>
    </source>
</evidence>
<feature type="compositionally biased region" description="Pro residues" evidence="1">
    <location>
        <begin position="55"/>
        <end position="67"/>
    </location>
</feature>
<evidence type="ECO:0008006" key="5">
    <source>
        <dbReference type="Google" id="ProtNLM"/>
    </source>
</evidence>
<dbReference type="AlphaFoldDB" id="A0A0C1ZD08"/>
<protein>
    <recommendedName>
        <fullName evidence="5">DUF3352 domain-containing protein</fullName>
    </recommendedName>
</protein>
<feature type="compositionally biased region" description="Basic and acidic residues" evidence="1">
    <location>
        <begin position="28"/>
        <end position="39"/>
    </location>
</feature>
<evidence type="ECO:0000313" key="3">
    <source>
        <dbReference type="EMBL" id="KIG15579.1"/>
    </source>
</evidence>
<gene>
    <name evidence="3" type="ORF">DB30_05453</name>
</gene>
<feature type="signal peptide" evidence="2">
    <location>
        <begin position="1"/>
        <end position="29"/>
    </location>
</feature>
<name>A0A0C1ZD08_9BACT</name>
<dbReference type="EMBL" id="JMCC02000050">
    <property type="protein sequence ID" value="KIG15579.1"/>
    <property type="molecule type" value="Genomic_DNA"/>
</dbReference>